<evidence type="ECO:0000256" key="12">
    <source>
        <dbReference type="ARBA" id="ARBA00031017"/>
    </source>
</evidence>
<evidence type="ECO:0000256" key="6">
    <source>
        <dbReference type="ARBA" id="ARBA00019988"/>
    </source>
</evidence>
<protein>
    <recommendedName>
        <fullName evidence="6">Ceramide glucosyltransferase</fullName>
        <ecNumber evidence="5">2.4.1.80</ecNumber>
    </recommendedName>
    <alternativeName>
        <fullName evidence="13">Glucosylceramide synthase</fullName>
    </alternativeName>
    <alternativeName>
        <fullName evidence="14">UDP-glucose ceramide glucosyltransferase</fullName>
    </alternativeName>
    <alternativeName>
        <fullName evidence="12">UDP-glucose:N-acylsphingosine D-glucosyltransferase</fullName>
    </alternativeName>
</protein>
<keyword evidence="7 16" id="KW-0328">Glycosyltransferase</keyword>
<feature type="transmembrane region" description="Helical" evidence="15">
    <location>
        <begin position="419"/>
        <end position="438"/>
    </location>
</feature>
<dbReference type="Proteomes" id="UP001447188">
    <property type="component" value="Unassembled WGS sequence"/>
</dbReference>
<evidence type="ECO:0000256" key="9">
    <source>
        <dbReference type="ARBA" id="ARBA00022692"/>
    </source>
</evidence>
<evidence type="ECO:0000256" key="13">
    <source>
        <dbReference type="ARBA" id="ARBA00031543"/>
    </source>
</evidence>
<evidence type="ECO:0000256" key="11">
    <source>
        <dbReference type="ARBA" id="ARBA00023136"/>
    </source>
</evidence>
<proteinExistence type="inferred from homology"/>
<organism evidence="16 17">
    <name type="scientific">Discina gigas</name>
    <dbReference type="NCBI Taxonomy" id="1032678"/>
    <lineage>
        <taxon>Eukaryota</taxon>
        <taxon>Fungi</taxon>
        <taxon>Dikarya</taxon>
        <taxon>Ascomycota</taxon>
        <taxon>Pezizomycotina</taxon>
        <taxon>Pezizomycetes</taxon>
        <taxon>Pezizales</taxon>
        <taxon>Discinaceae</taxon>
        <taxon>Discina</taxon>
    </lineage>
</organism>
<reference evidence="16 17" key="1">
    <citation type="submission" date="2024-02" db="EMBL/GenBank/DDBJ databases">
        <title>Discinaceae phylogenomics.</title>
        <authorList>
            <person name="Dirks A.C."/>
            <person name="James T.Y."/>
        </authorList>
    </citation>
    <scope>NUCLEOTIDE SEQUENCE [LARGE SCALE GENOMIC DNA]</scope>
    <source>
        <strain evidence="16 17">ACD0624</strain>
    </source>
</reference>
<accession>A0ABR3GUA9</accession>
<keyword evidence="11 15" id="KW-0472">Membrane</keyword>
<name>A0ABR3GUA9_9PEZI</name>
<evidence type="ECO:0000256" key="8">
    <source>
        <dbReference type="ARBA" id="ARBA00022679"/>
    </source>
</evidence>
<evidence type="ECO:0000256" key="7">
    <source>
        <dbReference type="ARBA" id="ARBA00022676"/>
    </source>
</evidence>
<keyword evidence="8 16" id="KW-0808">Transferase</keyword>
<sequence>MISERAAIIPLDDRADDGDVSSGFDPSAVKFFVAWVFLVWYTVVWVICLIGYVQIRRKYKKPPINQPRSSQEASELPFVSILRPVKGLDSFLRTAIASTCLLDYPRSKYELIICVASPHDPAIPVINEVLSKYSDVNGRLLIGEEDVGPNPKIRNMSRGYREAIGDIIWVLDSNIWVVPGTLSRSVRMLEGKDRGGKGYKLVHHLPICVDVTSEQGDEVQTSELDTITDTAEDQPLIAASTPFWSRLWRIGGGRLEENFLSSSHCKFYTAINTVAIAPCVVGKSNLFRRSHLAQVTRNADYPEGEGILAFAENICEDHLLAERLWLNPVDEEETGARQWDKHGMGEDIVFQPVCMMRVTDYLARRTRWLRVRKYTVLSATMLEPGTESFLCSFLGAWGITTLFSERCTQLLSYLVTDPSTWVAFGVLWLLSISLWAAVDRTLFTYLHSYRSVEVDKNAPFFITDTEKRAFGAWLLQWIGREGFALGVWTWAMWPGEVNWRGGRYRVRWKDCKVEEIGRDAGKRD</sequence>
<dbReference type="GO" id="GO:0008120">
    <property type="term" value="F:ceramide glucosyltransferase activity"/>
    <property type="evidence" value="ECO:0007669"/>
    <property type="project" value="UniProtKB-EC"/>
</dbReference>
<dbReference type="SUPFAM" id="SSF53448">
    <property type="entry name" value="Nucleotide-diphospho-sugar transferases"/>
    <property type="match status" value="1"/>
</dbReference>
<evidence type="ECO:0000256" key="3">
    <source>
        <dbReference type="ARBA" id="ARBA00004991"/>
    </source>
</evidence>
<comment type="similarity">
    <text evidence="4">Belongs to the glycosyltransferase 2 family.</text>
</comment>
<evidence type="ECO:0000313" key="16">
    <source>
        <dbReference type="EMBL" id="KAL0639523.1"/>
    </source>
</evidence>
<evidence type="ECO:0000256" key="1">
    <source>
        <dbReference type="ARBA" id="ARBA00004141"/>
    </source>
</evidence>
<dbReference type="EC" id="2.4.1.80" evidence="5"/>
<dbReference type="InterPro" id="IPR025993">
    <property type="entry name" value="Ceramide_glucosylTrfase"/>
</dbReference>
<feature type="transmembrane region" description="Helical" evidence="15">
    <location>
        <begin position="32"/>
        <end position="53"/>
    </location>
</feature>
<keyword evidence="17" id="KW-1185">Reference proteome</keyword>
<keyword evidence="9 15" id="KW-0812">Transmembrane</keyword>
<comment type="pathway">
    <text evidence="2">Lipid metabolism; sphingolipid metabolism.</text>
</comment>
<comment type="caution">
    <text evidence="16">The sequence shown here is derived from an EMBL/GenBank/DDBJ whole genome shotgun (WGS) entry which is preliminary data.</text>
</comment>
<dbReference type="Pfam" id="PF13506">
    <property type="entry name" value="Glyco_transf_21"/>
    <property type="match status" value="1"/>
</dbReference>
<dbReference type="PANTHER" id="PTHR12726:SF0">
    <property type="entry name" value="CERAMIDE GLUCOSYLTRANSFERASE"/>
    <property type="match status" value="1"/>
</dbReference>
<comment type="subcellular location">
    <subcellularLocation>
        <location evidence="1">Membrane</location>
        <topology evidence="1">Multi-pass membrane protein</topology>
    </subcellularLocation>
</comment>
<evidence type="ECO:0000313" key="17">
    <source>
        <dbReference type="Proteomes" id="UP001447188"/>
    </source>
</evidence>
<dbReference type="InterPro" id="IPR029044">
    <property type="entry name" value="Nucleotide-diphossugar_trans"/>
</dbReference>
<dbReference type="Gene3D" id="3.90.550.10">
    <property type="entry name" value="Spore Coat Polysaccharide Biosynthesis Protein SpsA, Chain A"/>
    <property type="match status" value="1"/>
</dbReference>
<comment type="pathway">
    <text evidence="3">Sphingolipid metabolism.</text>
</comment>
<evidence type="ECO:0000256" key="15">
    <source>
        <dbReference type="SAM" id="Phobius"/>
    </source>
</evidence>
<feature type="transmembrane region" description="Helical" evidence="15">
    <location>
        <begin position="374"/>
        <end position="399"/>
    </location>
</feature>
<dbReference type="EMBL" id="JBBBZM010000010">
    <property type="protein sequence ID" value="KAL0639523.1"/>
    <property type="molecule type" value="Genomic_DNA"/>
</dbReference>
<keyword evidence="10 15" id="KW-1133">Transmembrane helix</keyword>
<evidence type="ECO:0000256" key="2">
    <source>
        <dbReference type="ARBA" id="ARBA00004760"/>
    </source>
</evidence>
<evidence type="ECO:0000256" key="14">
    <source>
        <dbReference type="ARBA" id="ARBA00032575"/>
    </source>
</evidence>
<dbReference type="PANTHER" id="PTHR12726">
    <property type="entry name" value="CERAMIDE GLUCOSYLTRANSFERASE"/>
    <property type="match status" value="1"/>
</dbReference>
<gene>
    <name evidence="16" type="primary">HSX11</name>
    <name evidence="16" type="ORF">Q9L58_001349</name>
</gene>
<evidence type="ECO:0000256" key="10">
    <source>
        <dbReference type="ARBA" id="ARBA00022989"/>
    </source>
</evidence>
<evidence type="ECO:0000256" key="5">
    <source>
        <dbReference type="ARBA" id="ARBA00012699"/>
    </source>
</evidence>
<evidence type="ECO:0000256" key="4">
    <source>
        <dbReference type="ARBA" id="ARBA00006739"/>
    </source>
</evidence>